<dbReference type="PANTHER" id="PTHR47514:SF2">
    <property type="entry name" value="TRANSKETOLASE"/>
    <property type="match status" value="1"/>
</dbReference>
<dbReference type="Pfam" id="PF00456">
    <property type="entry name" value="Transketolase_N"/>
    <property type="match status" value="1"/>
</dbReference>
<dbReference type="Gene3D" id="3.40.50.970">
    <property type="match status" value="1"/>
</dbReference>
<dbReference type="RefSeq" id="WP_151649143.1">
    <property type="nucleotide sequence ID" value="NZ_CP044543.1"/>
</dbReference>
<accession>A0A5P6PB51</accession>
<protein>
    <submittedName>
        <fullName evidence="2">Transketolase</fullName>
    </submittedName>
</protein>
<dbReference type="EMBL" id="CP044543">
    <property type="protein sequence ID" value="QFI75597.1"/>
    <property type="molecule type" value="Genomic_DNA"/>
</dbReference>
<name>A0A5P6PB51_9BRAD</name>
<reference evidence="3" key="1">
    <citation type="submission" date="2019-10" db="EMBL/GenBank/DDBJ databases">
        <title>Complete Genome Sequence of Bradyrhizobium betae type strain PL7HG1T.</title>
        <authorList>
            <person name="Bromfield E.S.P."/>
            <person name="Cloutier S."/>
        </authorList>
    </citation>
    <scope>NUCLEOTIDE SEQUENCE [LARGE SCALE GENOMIC DNA]</scope>
    <source>
        <strain evidence="3">PL7HG1</strain>
    </source>
</reference>
<dbReference type="CDD" id="cd02012">
    <property type="entry name" value="TPP_TK"/>
    <property type="match status" value="1"/>
</dbReference>
<dbReference type="PANTHER" id="PTHR47514">
    <property type="entry name" value="TRANSKETOLASE N-TERMINAL SECTION-RELATED"/>
    <property type="match status" value="1"/>
</dbReference>
<dbReference type="AlphaFoldDB" id="A0A5P6PB51"/>
<proteinExistence type="predicted"/>
<feature type="domain" description="Transketolase N-terminal" evidence="1">
    <location>
        <begin position="15"/>
        <end position="258"/>
    </location>
</feature>
<sequence length="276" mass="29789">MTRPTLPANRPEPKEFARRIRAHALRMVHAAKASHIGGCLSMADILAVLYTRILRLDPAEPHSPGRDRFVLSKGHTTAIMYATLAECGFFSLAELDTYCRDGSIFTGHVSHAVPGVEVSTGSLGHGLPIAIGMALAARSAGAGSRVFCLLSDGECDEGSNWEGILFAPHHKLSNLCVIVDFNKIQSFGSVAEVLNLDPFAEKWKSFGWQVEEIDGHDVVALERLLSAVPAPSGRPTVVIAHTVKGKGVSFMENKLEWHYRSPSDELLAQALAEIGA</sequence>
<dbReference type="SUPFAM" id="SSF52518">
    <property type="entry name" value="Thiamin diphosphate-binding fold (THDP-binding)"/>
    <property type="match status" value="1"/>
</dbReference>
<organism evidence="2 3">
    <name type="scientific">Bradyrhizobium betae</name>
    <dbReference type="NCBI Taxonomy" id="244734"/>
    <lineage>
        <taxon>Bacteria</taxon>
        <taxon>Pseudomonadati</taxon>
        <taxon>Pseudomonadota</taxon>
        <taxon>Alphaproteobacteria</taxon>
        <taxon>Hyphomicrobiales</taxon>
        <taxon>Nitrobacteraceae</taxon>
        <taxon>Bradyrhizobium</taxon>
    </lineage>
</organism>
<dbReference type="InterPro" id="IPR029061">
    <property type="entry name" value="THDP-binding"/>
</dbReference>
<dbReference type="Proteomes" id="UP000325641">
    <property type="component" value="Chromosome"/>
</dbReference>
<dbReference type="OrthoDB" id="8732661at2"/>
<evidence type="ECO:0000313" key="3">
    <source>
        <dbReference type="Proteomes" id="UP000325641"/>
    </source>
</evidence>
<dbReference type="KEGG" id="bbet:F8237_26285"/>
<dbReference type="InterPro" id="IPR005474">
    <property type="entry name" value="Transketolase_N"/>
</dbReference>
<gene>
    <name evidence="2" type="ORF">F8237_26285</name>
</gene>
<evidence type="ECO:0000259" key="1">
    <source>
        <dbReference type="Pfam" id="PF00456"/>
    </source>
</evidence>
<evidence type="ECO:0000313" key="2">
    <source>
        <dbReference type="EMBL" id="QFI75597.1"/>
    </source>
</evidence>